<comment type="caution">
    <text evidence="1">The sequence shown here is derived from an EMBL/GenBank/DDBJ whole genome shotgun (WGS) entry which is preliminary data.</text>
</comment>
<evidence type="ECO:0000313" key="2">
    <source>
        <dbReference type="Proteomes" id="UP000533641"/>
    </source>
</evidence>
<organism evidence="1 2">
    <name type="scientific">Rhizobium mongolense</name>
    <dbReference type="NCBI Taxonomy" id="57676"/>
    <lineage>
        <taxon>Bacteria</taxon>
        <taxon>Pseudomonadati</taxon>
        <taxon>Pseudomonadota</taxon>
        <taxon>Alphaproteobacteria</taxon>
        <taxon>Hyphomicrobiales</taxon>
        <taxon>Rhizobiaceae</taxon>
        <taxon>Rhizobium/Agrobacterium group</taxon>
        <taxon>Rhizobium</taxon>
    </lineage>
</organism>
<gene>
    <name evidence="1" type="ORF">GGE12_006448</name>
</gene>
<dbReference type="AlphaFoldDB" id="A0A7W6RU12"/>
<accession>A0A7W6RU12</accession>
<proteinExistence type="predicted"/>
<dbReference type="EMBL" id="JACIGM010000020">
    <property type="protein sequence ID" value="MBB4278637.1"/>
    <property type="molecule type" value="Genomic_DNA"/>
</dbReference>
<protein>
    <submittedName>
        <fullName evidence="1">Uncharacterized protein</fullName>
    </submittedName>
</protein>
<name>A0A7W6RU12_9HYPH</name>
<reference evidence="1 2" key="1">
    <citation type="submission" date="2020-08" db="EMBL/GenBank/DDBJ databases">
        <title>Genomic Encyclopedia of Type Strains, Phase IV (KMG-V): Genome sequencing to study the core and pangenomes of soil and plant-associated prokaryotes.</title>
        <authorList>
            <person name="Whitman W."/>
        </authorList>
    </citation>
    <scope>NUCLEOTIDE SEQUENCE [LARGE SCALE GENOMIC DNA]</scope>
    <source>
        <strain evidence="1 2">SEMIA 402</strain>
    </source>
</reference>
<sequence length="47" mass="4983">MHFGCETLEGEGTFVVCLQTRAHLPGIVEAVGGVDEKTVRTAHEPCG</sequence>
<dbReference type="Proteomes" id="UP000533641">
    <property type="component" value="Unassembled WGS sequence"/>
</dbReference>
<evidence type="ECO:0000313" key="1">
    <source>
        <dbReference type="EMBL" id="MBB4278637.1"/>
    </source>
</evidence>